<dbReference type="PANTHER" id="PTHR37781:SF1">
    <property type="entry name" value="ADR380WP"/>
    <property type="match status" value="1"/>
</dbReference>
<feature type="compositionally biased region" description="Acidic residues" evidence="1">
    <location>
        <begin position="192"/>
        <end position="216"/>
    </location>
</feature>
<protein>
    <submittedName>
        <fullName evidence="2">Uncharacterized protein</fullName>
    </submittedName>
</protein>
<evidence type="ECO:0000256" key="1">
    <source>
        <dbReference type="SAM" id="MobiDB-lite"/>
    </source>
</evidence>
<dbReference type="STRING" id="183478.A0A364N6E6"/>
<feature type="compositionally biased region" description="Low complexity" evidence="1">
    <location>
        <begin position="10"/>
        <end position="21"/>
    </location>
</feature>
<dbReference type="EMBL" id="QGDH01000044">
    <property type="protein sequence ID" value="RAR12836.1"/>
    <property type="molecule type" value="Genomic_DNA"/>
</dbReference>
<feature type="compositionally biased region" description="Low complexity" evidence="1">
    <location>
        <begin position="1115"/>
        <end position="1125"/>
    </location>
</feature>
<dbReference type="AlphaFoldDB" id="A0A364N6E6"/>
<dbReference type="InterPro" id="IPR031349">
    <property type="entry name" value="Tfb6"/>
</dbReference>
<feature type="compositionally biased region" description="Polar residues" evidence="1">
    <location>
        <begin position="1031"/>
        <end position="1051"/>
    </location>
</feature>
<organism evidence="2 3">
    <name type="scientific">Stemphylium lycopersici</name>
    <name type="common">Tomato gray leaf spot disease fungus</name>
    <name type="synonym">Thyrospora lycopersici</name>
    <dbReference type="NCBI Taxonomy" id="183478"/>
    <lineage>
        <taxon>Eukaryota</taxon>
        <taxon>Fungi</taxon>
        <taxon>Dikarya</taxon>
        <taxon>Ascomycota</taxon>
        <taxon>Pezizomycotina</taxon>
        <taxon>Dothideomycetes</taxon>
        <taxon>Pleosporomycetidae</taxon>
        <taxon>Pleosporales</taxon>
        <taxon>Pleosporineae</taxon>
        <taxon>Pleosporaceae</taxon>
        <taxon>Stemphylium</taxon>
    </lineage>
</organism>
<reference evidence="3" key="1">
    <citation type="submission" date="2018-05" db="EMBL/GenBank/DDBJ databases">
        <title>Draft genome sequence of Stemphylium lycopersici strain CIDEFI 213.</title>
        <authorList>
            <person name="Medina R."/>
            <person name="Franco M.E.E."/>
            <person name="Lucentini C.G."/>
            <person name="Saparrat M.C.N."/>
            <person name="Balatti P.A."/>
        </authorList>
    </citation>
    <scope>NUCLEOTIDE SEQUENCE [LARGE SCALE GENOMIC DNA]</scope>
    <source>
        <strain evidence="3">CIDEFI 213</strain>
    </source>
</reference>
<feature type="region of interest" description="Disordered" evidence="1">
    <location>
        <begin position="1024"/>
        <end position="1053"/>
    </location>
</feature>
<dbReference type="PANTHER" id="PTHR37781">
    <property type="entry name" value="TFIIH COMPLEX SUBUNIT"/>
    <property type="match status" value="1"/>
</dbReference>
<feature type="compositionally biased region" description="Polar residues" evidence="1">
    <location>
        <begin position="685"/>
        <end position="710"/>
    </location>
</feature>
<gene>
    <name evidence="2" type="ORF">DDE83_003755</name>
</gene>
<feature type="region of interest" description="Disordered" evidence="1">
    <location>
        <begin position="189"/>
        <end position="226"/>
    </location>
</feature>
<evidence type="ECO:0000313" key="2">
    <source>
        <dbReference type="EMBL" id="RAR12836.1"/>
    </source>
</evidence>
<feature type="compositionally biased region" description="Basic residues" evidence="1">
    <location>
        <begin position="1078"/>
        <end position="1090"/>
    </location>
</feature>
<name>A0A364N6E6_STELY</name>
<feature type="compositionally biased region" description="Polar residues" evidence="1">
    <location>
        <begin position="728"/>
        <end position="744"/>
    </location>
</feature>
<dbReference type="Proteomes" id="UP000249619">
    <property type="component" value="Unassembled WGS sequence"/>
</dbReference>
<feature type="compositionally biased region" description="Low complexity" evidence="1">
    <location>
        <begin position="716"/>
        <end position="727"/>
    </location>
</feature>
<feature type="region of interest" description="Disordered" evidence="1">
    <location>
        <begin position="633"/>
        <end position="785"/>
    </location>
</feature>
<sequence length="1275" mass="139648">MANNLPTPPASSAAPSQHASPLPQPRKHPLKPGGPRESDLIRYLDHGVNRIQKRVDNRMTNRKLQPVPGEEEGYKAYWEVAKDLDGLVDVVWVSASPNLQIPYLLNLAVLTADFLPLFGSTTRSTQATFRLVSKLDYAFSSLLTGHDTATGDLLAGFEGGRRVTTTDKVRLKGIVDRTRLAVARVTSGESVVGDEEDVGEAMDTDTEGEGEGEGEAEAGGRDGTVTFEGFEDNTDDEEDDGWEERGVASVYEKTIGELGDVLGGPPIGIITDDWNVNRTEQQKSGGGFVEPGGEVDMLPPSQVVPDSVLWAHCDAHGTGMQEQWFWKVRGCLPRRQVHHYLSPFLLPPPSMPTYLARGVSARLGAMPLADTVSPSIILRKGEAAKQQSDTAESQLRGSKMLKEVPVPFPGDEEQYRLNWLDNAPFMQVQAGQDLFAATDPTTPPEAKALVLHVNLSDRTYVSGLRNQKTSLKIDIFFNGQLSSCWFMSTHDLKSGVRGHHQVFAGTRVDFLAERPWIILPPGVAPDGSLRKGNASVSVEQRWRDICQALQGEARERGTNSEAEVPPTAKFLDALATMHMPDRVRDMQTSAGSAFGTIDIVITAGEGKKLTSGVGYLKAPKRMLDENFPLAVGIDSATTNPRPDGLQRDKNDTKHHHHEPSLDNTDVDAEDGSGPEYDPPSKRQALISSGPSTQQTGETTHSQTCIISQPKLQCPKSQSDSSSFTTTSGQHTVTPPSMVASSVNPINMLPSPRQRVDGFTSSHSNYQMPLSNAASHSDPTDPSSVSFPGPSHHYMFPFAERIGVDLARYGSRAYTTPFSATGQTHRGSFNIHSSSPVYYPFGLGTQLSGNPACPSSVPTMLPNPLGYYGNDSPFLPFPRLKYQPLRPLPPAALYSVPTKPKRSISPQKGRVTMDAKRNAGSTLVSRVVIFGQDKSILFDRQWNPPRRISTESKGHQRLRVRCDSPEDVENAARSAKHKGMSTDLFKFEKIADNANISSVILPAGCANAALSSTVVEQDTSTMVRFHNPGEPTRSSARVTNETPARRTPSWNSIRGVEGPKANPFWFENPEDMLREASARQRRSRLPNKRYNRPAAEPQPISNEKPFRDCSLLTGVTSSPLSSLHTTPEPDVEPLPGDRQFKSMSSSVAAPILQADGSDERQRFRSLNPLARTPSPKKRQSTTVTPGTKHYAKSTPQSSVCRKRKAPHRTVTKEPRSPNRLKTCDNPVLNRNCVIAYAESKNSGEKQGILRQVRSERQGVFQEEYVVFAARFFVGEQ</sequence>
<dbReference type="GO" id="GO:0005675">
    <property type="term" value="C:transcription factor TFIIH holo complex"/>
    <property type="evidence" value="ECO:0007669"/>
    <property type="project" value="TreeGrafter"/>
</dbReference>
<feature type="compositionally biased region" description="Polar residues" evidence="1">
    <location>
        <begin position="758"/>
        <end position="785"/>
    </location>
</feature>
<feature type="region of interest" description="Disordered" evidence="1">
    <location>
        <begin position="1076"/>
        <end position="1196"/>
    </location>
</feature>
<evidence type="ECO:0000313" key="3">
    <source>
        <dbReference type="Proteomes" id="UP000249619"/>
    </source>
</evidence>
<accession>A0A364N6E6</accession>
<dbReference type="Pfam" id="PF17110">
    <property type="entry name" value="TFB6"/>
    <property type="match status" value="1"/>
</dbReference>
<feature type="region of interest" description="Disordered" evidence="1">
    <location>
        <begin position="1"/>
        <end position="39"/>
    </location>
</feature>
<keyword evidence="3" id="KW-1185">Reference proteome</keyword>
<proteinExistence type="predicted"/>
<comment type="caution">
    <text evidence="2">The sequence shown here is derived from an EMBL/GenBank/DDBJ whole genome shotgun (WGS) entry which is preliminary data.</text>
</comment>